<name>A0A7X1KZT6_9PSED</name>
<reference evidence="1 2" key="1">
    <citation type="submission" date="2020-08" db="EMBL/GenBank/DDBJ databases">
        <title>Pseudomonas sp. nov.</title>
        <authorList>
            <person name="Gieschler S."/>
            <person name="Fiedler G."/>
            <person name="Brinks E."/>
            <person name="Boehnlein C."/>
            <person name="Franz C.M.A.P."/>
            <person name="Kabisch J."/>
        </authorList>
    </citation>
    <scope>NUCLEOTIDE SEQUENCE [LARGE SCALE GENOMIC DNA]</scope>
    <source>
        <strain evidence="1 2">MBT-1</strain>
    </source>
</reference>
<dbReference type="EMBL" id="JACMYG010000033">
    <property type="protein sequence ID" value="MBC2692827.1"/>
    <property type="molecule type" value="Genomic_DNA"/>
</dbReference>
<organism evidence="1 2">
    <name type="scientific">Pseudomonas kielensis</name>
    <dbReference type="NCBI Taxonomy" id="2762577"/>
    <lineage>
        <taxon>Bacteria</taxon>
        <taxon>Pseudomonadati</taxon>
        <taxon>Pseudomonadota</taxon>
        <taxon>Gammaproteobacteria</taxon>
        <taxon>Pseudomonadales</taxon>
        <taxon>Pseudomonadaceae</taxon>
        <taxon>Pseudomonas</taxon>
    </lineage>
</organism>
<evidence type="ECO:0000313" key="2">
    <source>
        <dbReference type="Proteomes" id="UP000526003"/>
    </source>
</evidence>
<accession>A0A7X1KZT6</accession>
<evidence type="ECO:0000313" key="1">
    <source>
        <dbReference type="EMBL" id="MBC2692827.1"/>
    </source>
</evidence>
<keyword evidence="2" id="KW-1185">Reference proteome</keyword>
<dbReference type="AlphaFoldDB" id="A0A7X1KZT6"/>
<dbReference type="RefSeq" id="WP_166592716.1">
    <property type="nucleotide sequence ID" value="NZ_CP090311.1"/>
</dbReference>
<proteinExistence type="predicted"/>
<protein>
    <submittedName>
        <fullName evidence="1">Uncharacterized protein</fullName>
    </submittedName>
</protein>
<gene>
    <name evidence="1" type="ORF">H7995_23870</name>
</gene>
<sequence length="157" mass="17544">MKFSRAENGVPVVDGKEVPEVPGRLLGTLNVQDEDTIAVTATSLQFYWVKEHPYFFLLAKDEKIGMELILIGDKLEAGKRYEIGMEADQVEAQFSWAGSTGHSQSDKIGGLNVLFITPEGDFERIDGYFSFGYKEIGVGFERQVEFSCQSFSFKVPV</sequence>
<dbReference type="Proteomes" id="UP000526003">
    <property type="component" value="Unassembled WGS sequence"/>
</dbReference>
<comment type="caution">
    <text evidence="1">The sequence shown here is derived from an EMBL/GenBank/DDBJ whole genome shotgun (WGS) entry which is preliminary data.</text>
</comment>